<dbReference type="EMBL" id="BMNE01000004">
    <property type="protein sequence ID" value="GGN85875.1"/>
    <property type="molecule type" value="Genomic_DNA"/>
</dbReference>
<evidence type="ECO:0000313" key="2">
    <source>
        <dbReference type="Proteomes" id="UP000658127"/>
    </source>
</evidence>
<comment type="caution">
    <text evidence="1">The sequence shown here is derived from an EMBL/GenBank/DDBJ whole genome shotgun (WGS) entry which is preliminary data.</text>
</comment>
<dbReference type="Proteomes" id="UP000658127">
    <property type="component" value="Unassembled WGS sequence"/>
</dbReference>
<reference evidence="2" key="1">
    <citation type="journal article" date="2019" name="Int. J. Syst. Evol. Microbiol.">
        <title>The Global Catalogue of Microorganisms (GCM) 10K type strain sequencing project: providing services to taxonomists for standard genome sequencing and annotation.</title>
        <authorList>
            <consortium name="The Broad Institute Genomics Platform"/>
            <consortium name="The Broad Institute Genome Sequencing Center for Infectious Disease"/>
            <person name="Wu L."/>
            <person name="Ma J."/>
        </authorList>
    </citation>
    <scope>NUCLEOTIDE SEQUENCE [LARGE SCALE GENOMIC DNA]</scope>
    <source>
        <strain evidence="2">CGMCC 4.7329</strain>
    </source>
</reference>
<keyword evidence="2" id="KW-1185">Reference proteome</keyword>
<dbReference type="RefSeq" id="WP_189030507.1">
    <property type="nucleotide sequence ID" value="NZ_BMNE01000004.1"/>
</dbReference>
<organism evidence="1 2">
    <name type="scientific">Nocardia rhizosphaerihabitans</name>
    <dbReference type="NCBI Taxonomy" id="1691570"/>
    <lineage>
        <taxon>Bacteria</taxon>
        <taxon>Bacillati</taxon>
        <taxon>Actinomycetota</taxon>
        <taxon>Actinomycetes</taxon>
        <taxon>Mycobacteriales</taxon>
        <taxon>Nocardiaceae</taxon>
        <taxon>Nocardia</taxon>
    </lineage>
</organism>
<gene>
    <name evidence="1" type="ORF">GCM10011610_40560</name>
</gene>
<name>A0ABQ2KK90_9NOCA</name>
<sequence length="179" mass="19514">MTTALPLARTNAEARLFLRLRPCATCGVARCEFRSSVITADGPASRYVGECAACGTRREYVFRLPERILPPPAEQVRFGADEPSQLLDPGEWLRYSRICADQAGPDDPERTATARHALATALAAVTEVLKFIPVDAPSVPAAAFVTTEGRALFAAEPGSFDRDRLAAVRAHYAERLARW</sequence>
<protein>
    <submittedName>
        <fullName evidence="1">Uncharacterized protein</fullName>
    </submittedName>
</protein>
<accession>A0ABQ2KK90</accession>
<evidence type="ECO:0000313" key="1">
    <source>
        <dbReference type="EMBL" id="GGN85875.1"/>
    </source>
</evidence>
<proteinExistence type="predicted"/>